<reference evidence="1" key="1">
    <citation type="journal article" date="2014" name="Front. Microbiol.">
        <title>High frequency of phylogenetically diverse reductive dehalogenase-homologous genes in deep subseafloor sedimentary metagenomes.</title>
        <authorList>
            <person name="Kawai M."/>
            <person name="Futagami T."/>
            <person name="Toyoda A."/>
            <person name="Takaki Y."/>
            <person name="Nishi S."/>
            <person name="Hori S."/>
            <person name="Arai W."/>
            <person name="Tsubouchi T."/>
            <person name="Morono Y."/>
            <person name="Uchiyama I."/>
            <person name="Ito T."/>
            <person name="Fujiyama A."/>
            <person name="Inagaki F."/>
            <person name="Takami H."/>
        </authorList>
    </citation>
    <scope>NUCLEOTIDE SEQUENCE</scope>
    <source>
        <strain evidence="1">Expedition CK06-06</strain>
    </source>
</reference>
<evidence type="ECO:0000313" key="1">
    <source>
        <dbReference type="EMBL" id="GAF95408.1"/>
    </source>
</evidence>
<comment type="caution">
    <text evidence="1">The sequence shown here is derived from an EMBL/GenBank/DDBJ whole genome shotgun (WGS) entry which is preliminary data.</text>
</comment>
<protein>
    <submittedName>
        <fullName evidence="1">Uncharacterized protein</fullName>
    </submittedName>
</protein>
<organism evidence="1">
    <name type="scientific">marine sediment metagenome</name>
    <dbReference type="NCBI Taxonomy" id="412755"/>
    <lineage>
        <taxon>unclassified sequences</taxon>
        <taxon>metagenomes</taxon>
        <taxon>ecological metagenomes</taxon>
    </lineage>
</organism>
<accession>X0TPB9</accession>
<gene>
    <name evidence="1" type="ORF">S01H1_23181</name>
</gene>
<proteinExistence type="predicted"/>
<name>X0TPB9_9ZZZZ</name>
<sequence>MQSIAVKISRRPIELAATLDVALDIAGTSPAANAGHHRFLVVIANPNISNEGIPP</sequence>
<dbReference type="EMBL" id="BARS01013295">
    <property type="protein sequence ID" value="GAF95408.1"/>
    <property type="molecule type" value="Genomic_DNA"/>
</dbReference>
<dbReference type="AlphaFoldDB" id="X0TPB9"/>